<keyword evidence="12" id="KW-1185">Reference proteome</keyword>
<feature type="transmembrane region" description="Helical" evidence="9">
    <location>
        <begin position="83"/>
        <end position="111"/>
    </location>
</feature>
<dbReference type="GO" id="GO:0015740">
    <property type="term" value="P:C4-dicarboxylate transport"/>
    <property type="evidence" value="ECO:0007669"/>
    <property type="project" value="TreeGrafter"/>
</dbReference>
<feature type="transmembrane region" description="Helical" evidence="9">
    <location>
        <begin position="12"/>
        <end position="33"/>
    </location>
</feature>
<feature type="domain" description="Tripartite ATP-independent periplasmic transporters DctQ component" evidence="10">
    <location>
        <begin position="21"/>
        <end position="151"/>
    </location>
</feature>
<evidence type="ECO:0000256" key="8">
    <source>
        <dbReference type="ARBA" id="ARBA00038436"/>
    </source>
</evidence>
<accession>A0A1I2BLZ4</accession>
<reference evidence="11 12" key="1">
    <citation type="submission" date="2016-10" db="EMBL/GenBank/DDBJ databases">
        <authorList>
            <person name="de Groot N.N."/>
        </authorList>
    </citation>
    <scope>NUCLEOTIDE SEQUENCE [LARGE SCALE GENOMIC DNA]</scope>
    <source>
        <strain evidence="11 12">DSM 23995</strain>
    </source>
</reference>
<dbReference type="PANTHER" id="PTHR35011">
    <property type="entry name" value="2,3-DIKETO-L-GULONATE TRAP TRANSPORTER SMALL PERMEASE PROTEIN YIAM"/>
    <property type="match status" value="1"/>
</dbReference>
<evidence type="ECO:0000256" key="7">
    <source>
        <dbReference type="ARBA" id="ARBA00023136"/>
    </source>
</evidence>
<keyword evidence="4" id="KW-0997">Cell inner membrane</keyword>
<evidence type="ECO:0000259" key="10">
    <source>
        <dbReference type="Pfam" id="PF04290"/>
    </source>
</evidence>
<gene>
    <name evidence="11" type="ORF">SAMN05192532_102369</name>
</gene>
<sequence length="161" mass="17947">MLKTIDERGEEVFLVLTMAAMVALIAFQSVSRYLLGNSLAWGTELAIYLHIWQIWLGASLGIKKQEHIRVDVFVKLFPPKIKMVLDLIALLVWFGFALFLAIQGTIFINSISGSGQTSPTLDIAMWIPYIAIPLAGVLMAIRLIQQMYGIVKNGPDIKEVN</sequence>
<proteinExistence type="inferred from homology"/>
<evidence type="ECO:0000313" key="11">
    <source>
        <dbReference type="EMBL" id="SFE56828.1"/>
    </source>
</evidence>
<keyword evidence="6 9" id="KW-1133">Transmembrane helix</keyword>
<dbReference type="Pfam" id="PF04290">
    <property type="entry name" value="DctQ"/>
    <property type="match status" value="1"/>
</dbReference>
<evidence type="ECO:0000313" key="12">
    <source>
        <dbReference type="Proteomes" id="UP000199516"/>
    </source>
</evidence>
<dbReference type="GO" id="GO:0022857">
    <property type="term" value="F:transmembrane transporter activity"/>
    <property type="evidence" value="ECO:0007669"/>
    <property type="project" value="TreeGrafter"/>
</dbReference>
<keyword evidence="2" id="KW-0813">Transport</keyword>
<organism evidence="11 12">
    <name type="scientific">Alteribacillus iranensis</name>
    <dbReference type="NCBI Taxonomy" id="930128"/>
    <lineage>
        <taxon>Bacteria</taxon>
        <taxon>Bacillati</taxon>
        <taxon>Bacillota</taxon>
        <taxon>Bacilli</taxon>
        <taxon>Bacillales</taxon>
        <taxon>Bacillaceae</taxon>
        <taxon>Alteribacillus</taxon>
    </lineage>
</organism>
<dbReference type="InterPro" id="IPR007387">
    <property type="entry name" value="TRAP_DctQ"/>
</dbReference>
<dbReference type="InterPro" id="IPR055348">
    <property type="entry name" value="DctQ"/>
</dbReference>
<evidence type="ECO:0000256" key="2">
    <source>
        <dbReference type="ARBA" id="ARBA00022448"/>
    </source>
</evidence>
<dbReference type="Proteomes" id="UP000199516">
    <property type="component" value="Unassembled WGS sequence"/>
</dbReference>
<evidence type="ECO:0000256" key="3">
    <source>
        <dbReference type="ARBA" id="ARBA00022475"/>
    </source>
</evidence>
<feature type="transmembrane region" description="Helical" evidence="9">
    <location>
        <begin position="123"/>
        <end position="144"/>
    </location>
</feature>
<protein>
    <submittedName>
        <fullName evidence="11">TRAP-type C4-dicarboxylate transport system, small permease component</fullName>
    </submittedName>
</protein>
<comment type="subcellular location">
    <subcellularLocation>
        <location evidence="1">Cell inner membrane</location>
        <topology evidence="1">Multi-pass membrane protein</topology>
    </subcellularLocation>
</comment>
<evidence type="ECO:0000256" key="4">
    <source>
        <dbReference type="ARBA" id="ARBA00022519"/>
    </source>
</evidence>
<evidence type="ECO:0000256" key="5">
    <source>
        <dbReference type="ARBA" id="ARBA00022692"/>
    </source>
</evidence>
<feature type="transmembrane region" description="Helical" evidence="9">
    <location>
        <begin position="45"/>
        <end position="62"/>
    </location>
</feature>
<dbReference type="AlphaFoldDB" id="A0A1I2BLZ4"/>
<keyword evidence="3" id="KW-1003">Cell membrane</keyword>
<dbReference type="PANTHER" id="PTHR35011:SF2">
    <property type="entry name" value="2,3-DIKETO-L-GULONATE TRAP TRANSPORTER SMALL PERMEASE PROTEIN YIAM"/>
    <property type="match status" value="1"/>
</dbReference>
<keyword evidence="5 9" id="KW-0812">Transmembrane</keyword>
<evidence type="ECO:0000256" key="1">
    <source>
        <dbReference type="ARBA" id="ARBA00004429"/>
    </source>
</evidence>
<evidence type="ECO:0000256" key="6">
    <source>
        <dbReference type="ARBA" id="ARBA00022989"/>
    </source>
</evidence>
<evidence type="ECO:0000256" key="9">
    <source>
        <dbReference type="SAM" id="Phobius"/>
    </source>
</evidence>
<dbReference type="GO" id="GO:0005886">
    <property type="term" value="C:plasma membrane"/>
    <property type="evidence" value="ECO:0007669"/>
    <property type="project" value="UniProtKB-SubCell"/>
</dbReference>
<dbReference type="OrthoDB" id="9815614at2"/>
<dbReference type="EMBL" id="FONT01000002">
    <property type="protein sequence ID" value="SFE56828.1"/>
    <property type="molecule type" value="Genomic_DNA"/>
</dbReference>
<dbReference type="RefSeq" id="WP_091658836.1">
    <property type="nucleotide sequence ID" value="NZ_FONT01000002.1"/>
</dbReference>
<name>A0A1I2BLZ4_9BACI</name>
<keyword evidence="7 9" id="KW-0472">Membrane</keyword>
<dbReference type="STRING" id="930128.SAMN05192532_102369"/>
<comment type="similarity">
    <text evidence="8">Belongs to the TRAP transporter small permease family.</text>
</comment>